<keyword evidence="8" id="KW-1185">Reference proteome</keyword>
<feature type="domain" description="Solute-binding protein family 3/N-terminal" evidence="6">
    <location>
        <begin position="46"/>
        <end position="268"/>
    </location>
</feature>
<dbReference type="RefSeq" id="WP_380096742.1">
    <property type="nucleotide sequence ID" value="NZ_JBHRYD010000007.1"/>
</dbReference>
<proteinExistence type="inferred from homology"/>
<dbReference type="SUPFAM" id="SSF53850">
    <property type="entry name" value="Periplasmic binding protein-like II"/>
    <property type="match status" value="1"/>
</dbReference>
<gene>
    <name evidence="7" type="ORF">ACFOOL_09615</name>
</gene>
<reference evidence="8" key="1">
    <citation type="journal article" date="2019" name="Int. J. Syst. Evol. Microbiol.">
        <title>The Global Catalogue of Microorganisms (GCM) 10K type strain sequencing project: providing services to taxonomists for standard genome sequencing and annotation.</title>
        <authorList>
            <consortium name="The Broad Institute Genomics Platform"/>
            <consortium name="The Broad Institute Genome Sequencing Center for Infectious Disease"/>
            <person name="Wu L."/>
            <person name="Ma J."/>
        </authorList>
    </citation>
    <scope>NUCLEOTIDE SEQUENCE [LARGE SCALE GENOMIC DNA]</scope>
    <source>
        <strain evidence="8">KCTC 42281</strain>
    </source>
</reference>
<dbReference type="PANTHER" id="PTHR30085">
    <property type="entry name" value="AMINO ACID ABC TRANSPORTER PERMEASE"/>
    <property type="match status" value="1"/>
</dbReference>
<evidence type="ECO:0000313" key="8">
    <source>
        <dbReference type="Proteomes" id="UP001595613"/>
    </source>
</evidence>
<evidence type="ECO:0000313" key="7">
    <source>
        <dbReference type="EMBL" id="MFC3705014.1"/>
    </source>
</evidence>
<name>A0ABV7X1J5_9HYPH</name>
<accession>A0ABV7X1J5</accession>
<organism evidence="7 8">
    <name type="scientific">Devosia honganensis</name>
    <dbReference type="NCBI Taxonomy" id="1610527"/>
    <lineage>
        <taxon>Bacteria</taxon>
        <taxon>Pseudomonadati</taxon>
        <taxon>Pseudomonadota</taxon>
        <taxon>Alphaproteobacteria</taxon>
        <taxon>Hyphomicrobiales</taxon>
        <taxon>Devosiaceae</taxon>
        <taxon>Devosia</taxon>
    </lineage>
</organism>
<dbReference type="InterPro" id="IPR018313">
    <property type="entry name" value="SBP_3_CS"/>
</dbReference>
<comment type="caution">
    <text evidence="7">The sequence shown here is derived from an EMBL/GenBank/DDBJ whole genome shotgun (WGS) entry which is preliminary data.</text>
</comment>
<dbReference type="InterPro" id="IPR001638">
    <property type="entry name" value="Solute-binding_3/MltF_N"/>
</dbReference>
<feature type="chain" id="PRO_5047499755" evidence="5">
    <location>
        <begin position="28"/>
        <end position="283"/>
    </location>
</feature>
<evidence type="ECO:0000256" key="5">
    <source>
        <dbReference type="SAM" id="SignalP"/>
    </source>
</evidence>
<evidence type="ECO:0000256" key="4">
    <source>
        <dbReference type="RuleBase" id="RU003744"/>
    </source>
</evidence>
<evidence type="ECO:0000259" key="6">
    <source>
        <dbReference type="SMART" id="SM00062"/>
    </source>
</evidence>
<evidence type="ECO:0000256" key="2">
    <source>
        <dbReference type="ARBA" id="ARBA00022448"/>
    </source>
</evidence>
<feature type="signal peptide" evidence="5">
    <location>
        <begin position="1"/>
        <end position="27"/>
    </location>
</feature>
<keyword evidence="2" id="KW-0813">Transport</keyword>
<dbReference type="EMBL" id="JBHRYD010000007">
    <property type="protein sequence ID" value="MFC3705014.1"/>
    <property type="molecule type" value="Genomic_DNA"/>
</dbReference>
<dbReference type="Proteomes" id="UP001595613">
    <property type="component" value="Unassembled WGS sequence"/>
</dbReference>
<evidence type="ECO:0000256" key="3">
    <source>
        <dbReference type="ARBA" id="ARBA00022729"/>
    </source>
</evidence>
<dbReference type="Gene3D" id="3.40.190.10">
    <property type="entry name" value="Periplasmic binding protein-like II"/>
    <property type="match status" value="2"/>
</dbReference>
<evidence type="ECO:0000256" key="1">
    <source>
        <dbReference type="ARBA" id="ARBA00010333"/>
    </source>
</evidence>
<dbReference type="Pfam" id="PF00497">
    <property type="entry name" value="SBP_bac_3"/>
    <property type="match status" value="1"/>
</dbReference>
<dbReference type="PANTHER" id="PTHR30085:SF6">
    <property type="entry name" value="ABC TRANSPORTER GLUTAMINE-BINDING PROTEIN GLNH"/>
    <property type="match status" value="1"/>
</dbReference>
<keyword evidence="3 5" id="KW-0732">Signal</keyword>
<comment type="similarity">
    <text evidence="1 4">Belongs to the bacterial solute-binding protein 3 family.</text>
</comment>
<sequence length="283" mass="30335">MTHTKSNGATRLARLSLAALLATGALAALSVAAHADKLDEIKERGVLICGVMSTNPPQGMLETGTREVVGYDVDVCRGIAEQLGVSADLKVMSTAARIPELTQGRVDILTAGFIYTAERAAQVDYSYSYLDAVEKIVVAEDSEFQSIADLSGHKVAAADGTTSANAARASIEGVEVITLQDNPTAFLAFMQNRADAFAASQFILADYVRTSQDTRPLRILPEATMSSPFGAAVRKGEPRLLEAVNAALVEMDQSGQFDEIFAKWLGPDTNYNLERTFVVQEIK</sequence>
<protein>
    <submittedName>
        <fullName evidence="7">Transporter substrate-binding domain-containing protein</fullName>
    </submittedName>
</protein>
<dbReference type="SMART" id="SM00062">
    <property type="entry name" value="PBPb"/>
    <property type="match status" value="1"/>
</dbReference>
<dbReference type="InterPro" id="IPR051455">
    <property type="entry name" value="Bact_solute-bind_prot3"/>
</dbReference>
<dbReference type="PROSITE" id="PS01039">
    <property type="entry name" value="SBP_BACTERIAL_3"/>
    <property type="match status" value="1"/>
</dbReference>